<comment type="caution">
    <text evidence="1">The sequence shown here is derived from an EMBL/GenBank/DDBJ whole genome shotgun (WGS) entry which is preliminary data.</text>
</comment>
<evidence type="ECO:0000313" key="2">
    <source>
        <dbReference type="Proteomes" id="UP000266701"/>
    </source>
</evidence>
<reference evidence="1 2" key="1">
    <citation type="journal article" date="2017" name="Emerg. Infect. Dis.">
        <title>Carbapenemase VCC-1-Producing Vibrio cholerae in Coastal Waters of Germany.</title>
        <authorList>
            <person name="Hammerl J.A."/>
            <person name="Jackel C."/>
            <person name="Bortolaia V."/>
            <person name="Schwartz K."/>
            <person name="Bier N."/>
            <person name="Hendriksen R.S."/>
            <person name="Guerra B."/>
            <person name="Strauch E."/>
        </authorList>
    </citation>
    <scope>NUCLEOTIDE SEQUENCE [LARGE SCALE GENOMIC DNA]</scope>
    <source>
        <strain evidence="1 2">VN-2825</strain>
    </source>
</reference>
<sequence length="147" mass="16624">MQSVPIDLLEQIYLFMEEHNKFVATFSVCEKGCSACCNIPVNVSRLEAEYIHQKTGHKLSNRTILKTGRSPCPFLASDGACSIYQYRPYNCRTFHTLDNPKYCSTDENHAVYGVSSMGYGSTMMAQLASIIRHVNKGEYKDIRAYFG</sequence>
<proteinExistence type="predicted"/>
<protein>
    <recommendedName>
        <fullName evidence="3">YkgJ family cysteine cluster protein</fullName>
    </recommendedName>
</protein>
<dbReference type="EMBL" id="MCBA01000156">
    <property type="protein sequence ID" value="RGP85476.1"/>
    <property type="molecule type" value="Genomic_DNA"/>
</dbReference>
<gene>
    <name evidence="1" type="ORF">BC353_15125</name>
</gene>
<dbReference type="InterPro" id="IPR005358">
    <property type="entry name" value="Puta_zinc/iron-chelating_dom"/>
</dbReference>
<dbReference type="Proteomes" id="UP000266701">
    <property type="component" value="Unassembled WGS sequence"/>
</dbReference>
<accession>A0A395TKG0</accession>
<name>A0A395TKG0_VIBCL</name>
<dbReference type="AlphaFoldDB" id="A0A395TKG0"/>
<evidence type="ECO:0000313" key="1">
    <source>
        <dbReference type="EMBL" id="RGP85476.1"/>
    </source>
</evidence>
<evidence type="ECO:0008006" key="3">
    <source>
        <dbReference type="Google" id="ProtNLM"/>
    </source>
</evidence>
<organism evidence="1 2">
    <name type="scientific">Vibrio cholerae</name>
    <dbReference type="NCBI Taxonomy" id="666"/>
    <lineage>
        <taxon>Bacteria</taxon>
        <taxon>Pseudomonadati</taxon>
        <taxon>Pseudomonadota</taxon>
        <taxon>Gammaproteobacteria</taxon>
        <taxon>Vibrionales</taxon>
        <taxon>Vibrionaceae</taxon>
        <taxon>Vibrio</taxon>
    </lineage>
</organism>
<dbReference type="Pfam" id="PF03692">
    <property type="entry name" value="CxxCxxCC"/>
    <property type="match status" value="1"/>
</dbReference>